<proteinExistence type="predicted"/>
<dbReference type="InterPro" id="IPR027417">
    <property type="entry name" value="P-loop_NTPase"/>
</dbReference>
<evidence type="ECO:0000313" key="2">
    <source>
        <dbReference type="Proteomes" id="UP001243420"/>
    </source>
</evidence>
<evidence type="ECO:0000313" key="1">
    <source>
        <dbReference type="EMBL" id="WGH80073.1"/>
    </source>
</evidence>
<reference evidence="1 2" key="1">
    <citation type="submission" date="2023-04" db="EMBL/GenBank/DDBJ databases">
        <title>Jannaschia ovalis sp. nov., a marine bacterium isolated from sea tidal flat.</title>
        <authorList>
            <person name="Kwon D.Y."/>
            <person name="Kim J.-J."/>
        </authorList>
    </citation>
    <scope>NUCLEOTIDE SEQUENCE [LARGE SCALE GENOMIC DNA]</scope>
    <source>
        <strain evidence="1 2">GRR-S6-38</strain>
    </source>
</reference>
<keyword evidence="2" id="KW-1185">Reference proteome</keyword>
<dbReference type="Proteomes" id="UP001243420">
    <property type="component" value="Chromosome"/>
</dbReference>
<sequence>MELIAPRVFCVGTHHKTGTLWMRAVFRRLAAALGIESHVTYPARGDGLVPEIDRVFLFSWSSRFPEALLDRPDARVLHVIRDPRDVLLSGCRYHHHAPEAGEAFLHAPREDLGGLTYQQHLNALEDPEEKLLFEMREKHAQTLQEMLDWDYDRPNTIEARYEDLIADESCDGFREHLRDLGLTEPEVAKGVEIFWAKSLFGGLAEEAARGERIRAHVASGRVAQWREALPRRVAEAYAAEYGAGLVKLGYEPHPTAWLEELRDAA</sequence>
<protein>
    <submittedName>
        <fullName evidence="1">Sulfotransferase domain-containing protein</fullName>
    </submittedName>
</protein>
<organism evidence="1 2">
    <name type="scientific">Jannaschia ovalis</name>
    <dbReference type="NCBI Taxonomy" id="3038773"/>
    <lineage>
        <taxon>Bacteria</taxon>
        <taxon>Pseudomonadati</taxon>
        <taxon>Pseudomonadota</taxon>
        <taxon>Alphaproteobacteria</taxon>
        <taxon>Rhodobacterales</taxon>
        <taxon>Roseobacteraceae</taxon>
        <taxon>Jannaschia</taxon>
    </lineage>
</organism>
<dbReference type="Gene3D" id="3.40.50.300">
    <property type="entry name" value="P-loop containing nucleotide triphosphate hydrolases"/>
    <property type="match status" value="1"/>
</dbReference>
<dbReference type="SUPFAM" id="SSF52540">
    <property type="entry name" value="P-loop containing nucleoside triphosphate hydrolases"/>
    <property type="match status" value="1"/>
</dbReference>
<name>A0ABY8LI50_9RHOB</name>
<accession>A0ABY8LI50</accession>
<gene>
    <name evidence="1" type="ORF">P8627_07365</name>
</gene>
<dbReference type="EMBL" id="CP122537">
    <property type="protein sequence ID" value="WGH80073.1"/>
    <property type="molecule type" value="Genomic_DNA"/>
</dbReference>
<dbReference type="RefSeq" id="WP_279967118.1">
    <property type="nucleotide sequence ID" value="NZ_CP122537.1"/>
</dbReference>